<dbReference type="PANTHER" id="PTHR23389">
    <property type="entry name" value="CHROMOSOME TRANSMISSION FIDELITY FACTOR 18"/>
    <property type="match status" value="1"/>
</dbReference>
<dbReference type="InterPro" id="IPR013840">
    <property type="entry name" value="DNAligase_N"/>
</dbReference>
<dbReference type="CDD" id="cd17748">
    <property type="entry name" value="BRCT_DNA_ligase_like"/>
    <property type="match status" value="1"/>
</dbReference>
<dbReference type="SUPFAM" id="SSF52113">
    <property type="entry name" value="BRCT domain"/>
    <property type="match status" value="1"/>
</dbReference>
<dbReference type="PANTHER" id="PTHR23389:SF9">
    <property type="entry name" value="DNA LIGASE"/>
    <property type="match status" value="1"/>
</dbReference>
<comment type="caution">
    <text evidence="16">The sequence shown here is derived from an EMBL/GenBank/DDBJ whole genome shotgun (WGS) entry which is preliminary data.</text>
</comment>
<feature type="binding site" evidence="14">
    <location>
        <position position="345"/>
    </location>
    <ligand>
        <name>NAD(+)</name>
        <dbReference type="ChEBI" id="CHEBI:57540"/>
    </ligand>
</feature>
<evidence type="ECO:0000259" key="15">
    <source>
        <dbReference type="PROSITE" id="PS50172"/>
    </source>
</evidence>
<feature type="binding site" evidence="14">
    <location>
        <position position="321"/>
    </location>
    <ligand>
        <name>NAD(+)</name>
        <dbReference type="ChEBI" id="CHEBI:57540"/>
    </ligand>
</feature>
<keyword evidence="9 14" id="KW-0460">Magnesium</keyword>
<dbReference type="FunFam" id="1.10.150.20:FF:000007">
    <property type="entry name" value="DNA ligase"/>
    <property type="match status" value="1"/>
</dbReference>
<dbReference type="InterPro" id="IPR004149">
    <property type="entry name" value="Znf_DNAligase_C4"/>
</dbReference>
<dbReference type="SUPFAM" id="SSF50249">
    <property type="entry name" value="Nucleic acid-binding proteins"/>
    <property type="match status" value="1"/>
</dbReference>
<dbReference type="SUPFAM" id="SSF47781">
    <property type="entry name" value="RuvA domain 2-like"/>
    <property type="match status" value="1"/>
</dbReference>
<name>A0A9D7XPJ2_9BACT</name>
<feature type="binding site" evidence="14">
    <location>
        <position position="462"/>
    </location>
    <ligand>
        <name>Zn(2+)</name>
        <dbReference type="ChEBI" id="CHEBI:29105"/>
    </ligand>
</feature>
<dbReference type="InterPro" id="IPR003583">
    <property type="entry name" value="Hlx-hairpin-Hlx_DNA-bd_motif"/>
</dbReference>
<feature type="active site" description="N6-AMP-lysine intermediate" evidence="14">
    <location>
        <position position="138"/>
    </location>
</feature>
<evidence type="ECO:0000256" key="7">
    <source>
        <dbReference type="ARBA" id="ARBA00022763"/>
    </source>
</evidence>
<dbReference type="Gene3D" id="2.40.50.140">
    <property type="entry name" value="Nucleic acid-binding proteins"/>
    <property type="match status" value="1"/>
</dbReference>
<dbReference type="InterPro" id="IPR001357">
    <property type="entry name" value="BRCT_dom"/>
</dbReference>
<evidence type="ECO:0000256" key="5">
    <source>
        <dbReference type="ARBA" id="ARBA00022705"/>
    </source>
</evidence>
<evidence type="ECO:0000256" key="2">
    <source>
        <dbReference type="ARBA" id="ARBA00012722"/>
    </source>
</evidence>
<dbReference type="NCBIfam" id="TIGR00575">
    <property type="entry name" value="dnlj"/>
    <property type="match status" value="1"/>
</dbReference>
<feature type="binding site" evidence="14">
    <location>
        <position position="136"/>
    </location>
    <ligand>
        <name>NAD(+)</name>
        <dbReference type="ChEBI" id="CHEBI:57540"/>
    </ligand>
</feature>
<comment type="function">
    <text evidence="1 14">DNA ligase that catalyzes the formation of phosphodiester linkages between 5'-phosphoryl and 3'-hydroxyl groups in double-stranded DNA using NAD as a coenzyme and as the energy source for the reaction. It is essential for DNA replication and repair of damaged DNA.</text>
</comment>
<dbReference type="PROSITE" id="PS50172">
    <property type="entry name" value="BRCT"/>
    <property type="match status" value="1"/>
</dbReference>
<dbReference type="GO" id="GO:0005829">
    <property type="term" value="C:cytosol"/>
    <property type="evidence" value="ECO:0007669"/>
    <property type="project" value="TreeGrafter"/>
</dbReference>
<dbReference type="Pfam" id="PF12826">
    <property type="entry name" value="HHH_2"/>
    <property type="match status" value="1"/>
</dbReference>
<keyword evidence="14" id="KW-0464">Manganese</keyword>
<dbReference type="SMART" id="SM00532">
    <property type="entry name" value="LIGANc"/>
    <property type="match status" value="1"/>
</dbReference>
<dbReference type="SMART" id="SM00278">
    <property type="entry name" value="HhH1"/>
    <property type="match status" value="3"/>
</dbReference>
<dbReference type="Proteomes" id="UP000808337">
    <property type="component" value="Unassembled WGS sequence"/>
</dbReference>
<dbReference type="InterPro" id="IPR012340">
    <property type="entry name" value="NA-bd_OB-fold"/>
</dbReference>
<keyword evidence="8 14" id="KW-0862">Zinc</keyword>
<dbReference type="CDD" id="cd00114">
    <property type="entry name" value="LIGANc"/>
    <property type="match status" value="1"/>
</dbReference>
<dbReference type="InterPro" id="IPR036420">
    <property type="entry name" value="BRCT_dom_sf"/>
</dbReference>
<comment type="similarity">
    <text evidence="13 14">Belongs to the NAD-dependent DNA ligase family. LigA subfamily.</text>
</comment>
<evidence type="ECO:0000256" key="13">
    <source>
        <dbReference type="ARBA" id="ARBA00060881"/>
    </source>
</evidence>
<protein>
    <recommendedName>
        <fullName evidence="3 14">DNA ligase</fullName>
        <ecNumber evidence="2 14">6.5.1.2</ecNumber>
    </recommendedName>
    <alternativeName>
        <fullName evidence="14">Polydeoxyribonucleotide synthase [NAD(+)]</fullName>
    </alternativeName>
</protein>
<evidence type="ECO:0000313" key="17">
    <source>
        <dbReference type="Proteomes" id="UP000808337"/>
    </source>
</evidence>
<feature type="binding site" evidence="14">
    <location>
        <position position="159"/>
    </location>
    <ligand>
        <name>NAD(+)</name>
        <dbReference type="ChEBI" id="CHEBI:57540"/>
    </ligand>
</feature>
<dbReference type="GO" id="GO:0003677">
    <property type="term" value="F:DNA binding"/>
    <property type="evidence" value="ECO:0007669"/>
    <property type="project" value="InterPro"/>
</dbReference>
<dbReference type="Pfam" id="PF00533">
    <property type="entry name" value="BRCT"/>
    <property type="match status" value="1"/>
</dbReference>
<evidence type="ECO:0000256" key="8">
    <source>
        <dbReference type="ARBA" id="ARBA00022833"/>
    </source>
</evidence>
<dbReference type="InterPro" id="IPR001679">
    <property type="entry name" value="DNA_ligase"/>
</dbReference>
<dbReference type="InterPro" id="IPR013839">
    <property type="entry name" value="DNAligase_adenylation"/>
</dbReference>
<evidence type="ECO:0000256" key="9">
    <source>
        <dbReference type="ARBA" id="ARBA00022842"/>
    </source>
</evidence>
<evidence type="ECO:0000313" key="16">
    <source>
        <dbReference type="EMBL" id="MBK9983230.1"/>
    </source>
</evidence>
<dbReference type="GO" id="GO:0006281">
    <property type="term" value="P:DNA repair"/>
    <property type="evidence" value="ECO:0007669"/>
    <property type="project" value="UniProtKB-KW"/>
</dbReference>
<dbReference type="Gene3D" id="1.10.150.20">
    <property type="entry name" value="5' to 3' exonuclease, C-terminal subdomain"/>
    <property type="match status" value="2"/>
</dbReference>
<reference evidence="16 17" key="1">
    <citation type="submission" date="2020-10" db="EMBL/GenBank/DDBJ databases">
        <title>Connecting structure to function with the recovery of over 1000 high-quality activated sludge metagenome-assembled genomes encoding full-length rRNA genes using long-read sequencing.</title>
        <authorList>
            <person name="Singleton C.M."/>
            <person name="Petriglieri F."/>
            <person name="Kristensen J.M."/>
            <person name="Kirkegaard R.H."/>
            <person name="Michaelsen T.Y."/>
            <person name="Andersen M.H."/>
            <person name="Karst S.M."/>
            <person name="Dueholm M.S."/>
            <person name="Nielsen P.H."/>
            <person name="Albertsen M."/>
        </authorList>
    </citation>
    <scope>NUCLEOTIDE SEQUENCE [LARGE SCALE GENOMIC DNA]</scope>
    <source>
        <strain evidence="16">Ribe_18-Q3-R11-54_MAXAC.273</strain>
    </source>
</reference>
<dbReference type="NCBIfam" id="NF005932">
    <property type="entry name" value="PRK07956.1"/>
    <property type="match status" value="1"/>
</dbReference>
<dbReference type="FunFam" id="2.40.50.140:FF:000012">
    <property type="entry name" value="DNA ligase"/>
    <property type="match status" value="1"/>
</dbReference>
<dbReference type="AlphaFoldDB" id="A0A9D7XPJ2"/>
<dbReference type="Gene3D" id="3.40.50.10190">
    <property type="entry name" value="BRCT domain"/>
    <property type="match status" value="1"/>
</dbReference>
<keyword evidence="10 14" id="KW-0520">NAD</keyword>
<comment type="cofactor">
    <cofactor evidence="14">
        <name>Mg(2+)</name>
        <dbReference type="ChEBI" id="CHEBI:18420"/>
    </cofactor>
    <cofactor evidence="14">
        <name>Mn(2+)</name>
        <dbReference type="ChEBI" id="CHEBI:29035"/>
    </cofactor>
</comment>
<evidence type="ECO:0000256" key="1">
    <source>
        <dbReference type="ARBA" id="ARBA00004067"/>
    </source>
</evidence>
<feature type="binding site" evidence="14">
    <location>
        <begin position="105"/>
        <end position="106"/>
    </location>
    <ligand>
        <name>NAD(+)</name>
        <dbReference type="ChEBI" id="CHEBI:57540"/>
    </ligand>
</feature>
<feature type="binding site" evidence="14">
    <location>
        <begin position="56"/>
        <end position="60"/>
    </location>
    <ligand>
        <name>NAD(+)</name>
        <dbReference type="ChEBI" id="CHEBI:57540"/>
    </ligand>
</feature>
<accession>A0A9D7XPJ2</accession>
<evidence type="ECO:0000256" key="3">
    <source>
        <dbReference type="ARBA" id="ARBA00013308"/>
    </source>
</evidence>
<dbReference type="SMART" id="SM00292">
    <property type="entry name" value="BRCT"/>
    <property type="match status" value="1"/>
</dbReference>
<dbReference type="PIRSF" id="PIRSF001604">
    <property type="entry name" value="LigA"/>
    <property type="match status" value="1"/>
</dbReference>
<sequence>MRYTAEQQKIFFNETKKYLAKKSAGDLQGDDIQPLEELVRFHEYRYYVLNDPLVSDFEYDQLYKLLESLEKKYPAKSSPNSPTRRVSSDLIDDFVTVKHVIPMLSLDNSYDADDLIKFDTQVKKLTERNIINYTVEPKYDGGSIAIIYENDLLVRVATRGNGEEGEEITVQARTIKSLPLSAAFSKHGIYKVELRGEAVISKARFKEVNKQRADDGLPLLANSRNSASGGLRTKDPSETARRQLDAFIFQMGYAVDKNGKDVLPSIKSHHDAIELLGTLGFKVSKGDKRFCKGIEEVIDQINHWTTIRDDFPIEIDGMVVKVDSFDLQDMCGYTSHHPRWAIAYKFQAKQATTKLLDIEYNVGKIGSITPVAKVEPVSLAGVTISSISLHNEDFIKSKDIRIGDQVLIERAGDVIPYIVKSLPELRTGNLKPVIYPAHCPSCNTTLVREEDEAAWRCPNPDCEAQLIQKLIFHVSKDAMDIDGFGEKYIVRFFELGWLKNFADIYNLDYDKIAALEGFGKKSADKLKDSIEKAKSNPIYRLLHSLSIHHLGQRASKLIAERIAHVFDLENWTLTDYTSIKDIGPVVAEKVQDWFSVKKNIALLHQMESNGVNLKQTDLDKPKQLITDGVLSGKTILFTGTLSRMGRKEAQDLAESLGAKNISAVSGNLDILVVGEDAGSKLDKAKKIGTVQILTEDEFIALANQ</sequence>
<proteinExistence type="inferred from homology"/>
<dbReference type="Pfam" id="PF01653">
    <property type="entry name" value="DNA_ligase_aden"/>
    <property type="match status" value="1"/>
</dbReference>
<dbReference type="InterPro" id="IPR041663">
    <property type="entry name" value="DisA/LigA_HHH"/>
</dbReference>
<dbReference type="SUPFAM" id="SSF56091">
    <property type="entry name" value="DNA ligase/mRNA capping enzyme, catalytic domain"/>
    <property type="match status" value="1"/>
</dbReference>
<feature type="binding site" evidence="14">
    <location>
        <position position="197"/>
    </location>
    <ligand>
        <name>NAD(+)</name>
        <dbReference type="ChEBI" id="CHEBI:57540"/>
    </ligand>
</feature>
<dbReference type="InterPro" id="IPR010994">
    <property type="entry name" value="RuvA_2-like"/>
</dbReference>
<evidence type="ECO:0000256" key="11">
    <source>
        <dbReference type="ARBA" id="ARBA00023204"/>
    </source>
</evidence>
<dbReference type="EMBL" id="JADKGY010000013">
    <property type="protein sequence ID" value="MBK9983230.1"/>
    <property type="molecule type" value="Genomic_DNA"/>
</dbReference>
<evidence type="ECO:0000256" key="12">
    <source>
        <dbReference type="ARBA" id="ARBA00034005"/>
    </source>
</evidence>
<dbReference type="GO" id="GO:0003911">
    <property type="term" value="F:DNA ligase (NAD+) activity"/>
    <property type="evidence" value="ECO:0007669"/>
    <property type="project" value="UniProtKB-UniRule"/>
</dbReference>
<evidence type="ECO:0000256" key="10">
    <source>
        <dbReference type="ARBA" id="ARBA00023027"/>
    </source>
</evidence>
<keyword evidence="6 14" id="KW-0479">Metal-binding</keyword>
<evidence type="ECO:0000256" key="6">
    <source>
        <dbReference type="ARBA" id="ARBA00022723"/>
    </source>
</evidence>
<organism evidence="16 17">
    <name type="scientific">Candidatus Opimibacter skivensis</name>
    <dbReference type="NCBI Taxonomy" id="2982028"/>
    <lineage>
        <taxon>Bacteria</taxon>
        <taxon>Pseudomonadati</taxon>
        <taxon>Bacteroidota</taxon>
        <taxon>Saprospiria</taxon>
        <taxon>Saprospirales</taxon>
        <taxon>Saprospiraceae</taxon>
        <taxon>Candidatus Opimibacter</taxon>
    </lineage>
</organism>
<dbReference type="Gene3D" id="3.30.470.30">
    <property type="entry name" value="DNA ligase/mRNA capping enzyme"/>
    <property type="match status" value="1"/>
</dbReference>
<evidence type="ECO:0000256" key="4">
    <source>
        <dbReference type="ARBA" id="ARBA00022598"/>
    </source>
</evidence>
<dbReference type="Gene3D" id="1.10.287.610">
    <property type="entry name" value="Helix hairpin bin"/>
    <property type="match status" value="1"/>
</dbReference>
<feature type="binding site" evidence="14">
    <location>
        <position position="442"/>
    </location>
    <ligand>
        <name>Zn(2+)</name>
        <dbReference type="ChEBI" id="CHEBI:29105"/>
    </ligand>
</feature>
<dbReference type="InterPro" id="IPR004150">
    <property type="entry name" value="NAD_DNA_ligase_OB"/>
</dbReference>
<feature type="domain" description="BRCT" evidence="15">
    <location>
        <begin position="625"/>
        <end position="704"/>
    </location>
</feature>
<comment type="catalytic activity">
    <reaction evidence="12 14">
        <text>NAD(+) + (deoxyribonucleotide)n-3'-hydroxyl + 5'-phospho-(deoxyribonucleotide)m = (deoxyribonucleotide)n+m + AMP + beta-nicotinamide D-nucleotide.</text>
        <dbReference type="EC" id="6.5.1.2"/>
    </reaction>
</comment>
<feature type="binding site" evidence="14">
    <location>
        <position position="457"/>
    </location>
    <ligand>
        <name>Zn(2+)</name>
        <dbReference type="ChEBI" id="CHEBI:29105"/>
    </ligand>
</feature>
<dbReference type="GO" id="GO:0006260">
    <property type="term" value="P:DNA replication"/>
    <property type="evidence" value="ECO:0007669"/>
    <property type="project" value="UniProtKB-KW"/>
</dbReference>
<dbReference type="Pfam" id="PF03119">
    <property type="entry name" value="DNA_ligase_ZBD"/>
    <property type="match status" value="1"/>
</dbReference>
<keyword evidence="5 14" id="KW-0235">DNA replication</keyword>
<dbReference type="Pfam" id="PF03120">
    <property type="entry name" value="OB_DNA_ligase"/>
    <property type="match status" value="1"/>
</dbReference>
<dbReference type="Gene3D" id="6.20.10.30">
    <property type="match status" value="1"/>
</dbReference>
<gene>
    <name evidence="14 16" type="primary">ligA</name>
    <name evidence="16" type="ORF">IPP15_12620</name>
</gene>
<dbReference type="Pfam" id="PF14520">
    <property type="entry name" value="HHH_5"/>
    <property type="match status" value="1"/>
</dbReference>
<dbReference type="HAMAP" id="MF_01588">
    <property type="entry name" value="DNA_ligase_A"/>
    <property type="match status" value="1"/>
</dbReference>
<feature type="binding site" evidence="14">
    <location>
        <position position="439"/>
    </location>
    <ligand>
        <name>Zn(2+)</name>
        <dbReference type="ChEBI" id="CHEBI:29105"/>
    </ligand>
</feature>
<keyword evidence="7 14" id="KW-0227">DNA damage</keyword>
<dbReference type="EC" id="6.5.1.2" evidence="2 14"/>
<dbReference type="GO" id="GO:0046872">
    <property type="term" value="F:metal ion binding"/>
    <property type="evidence" value="ECO:0007669"/>
    <property type="project" value="UniProtKB-KW"/>
</dbReference>
<keyword evidence="4 14" id="KW-0436">Ligase</keyword>
<keyword evidence="11 14" id="KW-0234">DNA repair</keyword>
<evidence type="ECO:0000256" key="14">
    <source>
        <dbReference type="HAMAP-Rule" id="MF_01588"/>
    </source>
</evidence>